<reference evidence="1 2" key="1">
    <citation type="submission" date="2013-02" db="EMBL/GenBank/DDBJ databases">
        <authorList>
            <person name="Genoscope - CEA"/>
        </authorList>
    </citation>
    <scope>NUCLEOTIDE SEQUENCE [LARGE SCALE GENOMIC DNA]</scope>
    <source>
        <strain evidence="1 2">STM 2683</strain>
    </source>
</reference>
<dbReference type="STRING" id="1297569.MESS2_1270088"/>
<dbReference type="EMBL" id="CAUM01000032">
    <property type="protein sequence ID" value="CCV04398.1"/>
    <property type="molecule type" value="Genomic_DNA"/>
</dbReference>
<name>M5EK01_9HYPH</name>
<gene>
    <name evidence="1" type="ORF">MESS2_1270088</name>
</gene>
<dbReference type="AlphaFoldDB" id="M5EK01"/>
<comment type="caution">
    <text evidence="1">The sequence shown here is derived from an EMBL/GenBank/DDBJ whole genome shotgun (WGS) entry which is preliminary data.</text>
</comment>
<keyword evidence="2" id="KW-1185">Reference proteome</keyword>
<dbReference type="Proteomes" id="UP000012062">
    <property type="component" value="Unassembled WGS sequence"/>
</dbReference>
<proteinExistence type="predicted"/>
<organism evidence="1 2">
    <name type="scientific">Mesorhizobium metallidurans STM 2683</name>
    <dbReference type="NCBI Taxonomy" id="1297569"/>
    <lineage>
        <taxon>Bacteria</taxon>
        <taxon>Pseudomonadati</taxon>
        <taxon>Pseudomonadota</taxon>
        <taxon>Alphaproteobacteria</taxon>
        <taxon>Hyphomicrobiales</taxon>
        <taxon>Phyllobacteriaceae</taxon>
        <taxon>Mesorhizobium</taxon>
    </lineage>
</organism>
<sequence>MALRRNHGHGGVNRLCVQRNGALQHLLFATHNNYVMLRTDQGRNNRPRECGAEGTSP</sequence>
<accession>M5EK01</accession>
<evidence type="ECO:0000313" key="1">
    <source>
        <dbReference type="EMBL" id="CCV04398.1"/>
    </source>
</evidence>
<protein>
    <submittedName>
        <fullName evidence="1">Uncharacterized protein</fullName>
    </submittedName>
</protein>
<evidence type="ECO:0000313" key="2">
    <source>
        <dbReference type="Proteomes" id="UP000012062"/>
    </source>
</evidence>